<evidence type="ECO:0000256" key="5">
    <source>
        <dbReference type="SAM" id="Phobius"/>
    </source>
</evidence>
<protein>
    <submittedName>
        <fullName evidence="6">YhgE/Pip family protein</fullName>
    </submittedName>
</protein>
<name>A0A939RYK0_9MICO</name>
<organism evidence="6 7">
    <name type="scientific">Leucobacter ruminantium</name>
    <dbReference type="NCBI Taxonomy" id="1289170"/>
    <lineage>
        <taxon>Bacteria</taxon>
        <taxon>Bacillati</taxon>
        <taxon>Actinomycetota</taxon>
        <taxon>Actinomycetes</taxon>
        <taxon>Micrococcales</taxon>
        <taxon>Microbacteriaceae</taxon>
        <taxon>Leucobacter</taxon>
    </lineage>
</organism>
<dbReference type="NCBIfam" id="TIGR03061">
    <property type="entry name" value="pip_yhgE_Nterm"/>
    <property type="match status" value="1"/>
</dbReference>
<dbReference type="InterPro" id="IPR051328">
    <property type="entry name" value="T7SS_ABC-Transporter"/>
</dbReference>
<evidence type="ECO:0000256" key="2">
    <source>
        <dbReference type="ARBA" id="ARBA00022692"/>
    </source>
</evidence>
<keyword evidence="2 5" id="KW-0812">Transmembrane</keyword>
<comment type="caution">
    <text evidence="6">The sequence shown here is derived from an EMBL/GenBank/DDBJ whole genome shotgun (WGS) entry which is preliminary data.</text>
</comment>
<feature type="transmembrane region" description="Helical" evidence="5">
    <location>
        <begin position="636"/>
        <end position="661"/>
    </location>
</feature>
<dbReference type="InterPro" id="IPR023908">
    <property type="entry name" value="xxxLxxG_rpt"/>
</dbReference>
<dbReference type="GO" id="GO:0016020">
    <property type="term" value="C:membrane"/>
    <property type="evidence" value="ECO:0007669"/>
    <property type="project" value="UniProtKB-SubCell"/>
</dbReference>
<feature type="transmembrane region" description="Helical" evidence="5">
    <location>
        <begin position="534"/>
        <end position="555"/>
    </location>
</feature>
<evidence type="ECO:0000256" key="4">
    <source>
        <dbReference type="ARBA" id="ARBA00023136"/>
    </source>
</evidence>
<evidence type="ECO:0000256" key="1">
    <source>
        <dbReference type="ARBA" id="ARBA00004141"/>
    </source>
</evidence>
<evidence type="ECO:0000313" key="7">
    <source>
        <dbReference type="Proteomes" id="UP000664398"/>
    </source>
</evidence>
<dbReference type="RefSeq" id="WP_208045437.1">
    <property type="nucleotide sequence ID" value="NZ_JAGDYL010000008.1"/>
</dbReference>
<dbReference type="PANTHER" id="PTHR43077:SF5">
    <property type="entry name" value="PHAGE INFECTION PROTEIN"/>
    <property type="match status" value="1"/>
</dbReference>
<dbReference type="EMBL" id="JAGDYL010000008">
    <property type="protein sequence ID" value="MBO1804951.1"/>
    <property type="molecule type" value="Genomic_DNA"/>
</dbReference>
<gene>
    <name evidence="6" type="ORF">J4H91_06420</name>
</gene>
<feature type="transmembrane region" description="Helical" evidence="5">
    <location>
        <begin position="492"/>
        <end position="513"/>
    </location>
</feature>
<dbReference type="NCBIfam" id="TIGR03057">
    <property type="entry name" value="xxxLxxG_by_4"/>
    <property type="match status" value="4"/>
</dbReference>
<accession>A0A939RYK0</accession>
<feature type="transmembrane region" description="Helical" evidence="5">
    <location>
        <begin position="561"/>
        <end position="584"/>
    </location>
</feature>
<keyword evidence="3 5" id="KW-1133">Transmembrane helix</keyword>
<evidence type="ECO:0000256" key="3">
    <source>
        <dbReference type="ARBA" id="ARBA00022989"/>
    </source>
</evidence>
<proteinExistence type="predicted"/>
<keyword evidence="4 5" id="KW-0472">Membrane</keyword>
<dbReference type="InterPro" id="IPR017500">
    <property type="entry name" value="Phage_infect_YhgE_N"/>
</dbReference>
<dbReference type="Gene3D" id="3.40.1710.10">
    <property type="entry name" value="abc type-2 transporter like domain"/>
    <property type="match status" value="1"/>
</dbReference>
<reference evidence="6" key="1">
    <citation type="submission" date="2021-03" db="EMBL/GenBank/DDBJ databases">
        <title>Leucobacter chromiisoli sp. nov., isolated from chromium-containing soil of chemical plant.</title>
        <authorList>
            <person name="Xu Z."/>
        </authorList>
    </citation>
    <scope>NUCLEOTIDE SEQUENCE</scope>
    <source>
        <strain evidence="6">A2</strain>
    </source>
</reference>
<feature type="transmembrane region" description="Helical" evidence="5">
    <location>
        <begin position="591"/>
        <end position="616"/>
    </location>
</feature>
<dbReference type="AlphaFoldDB" id="A0A939RYK0"/>
<dbReference type="Proteomes" id="UP000664398">
    <property type="component" value="Unassembled WGS sequence"/>
</dbReference>
<evidence type="ECO:0000313" key="6">
    <source>
        <dbReference type="EMBL" id="MBO1804951.1"/>
    </source>
</evidence>
<comment type="subcellular location">
    <subcellularLocation>
        <location evidence="1">Membrane</location>
        <topology evidence="1">Multi-pass membrane protein</topology>
    </subcellularLocation>
</comment>
<keyword evidence="7" id="KW-1185">Reference proteome</keyword>
<sequence>MSLEMTSLRSGRRVGWSRVLGLILVPLTVAGVLLWGLWNPQDRLESVTAAVVNLDEPVELDGQTVPLGRVLAGELIAGDAEQNFTWVLTDEEDASAGLDDGRYATVVTIPENFSAAATSLSGDPEEAERATIDISESDRGRLIDTALSNIVTSTATSVLNRQLGEQFVGGVFVGMSELHGGISEAADGASQLADGGARLAEGAGSLADGTAQLASGTQQLAGGASELATGASAYVGGAKTLADSYAPLGAGATAAVTQLKTMIGALGQLQADSAAPQGQLAEGLQTVGAAVPAFAGDGTAQNPGRLGTLYGECLASGATQTFCDTMLAEVGGFARTVGGGAQQAGAGAAGLQAAQQTFQATIADPNAPSGPSSDPTAQLDQLIAGLGAFGAGLNDFAAQGAALSEGASRLAAGTSELAAGTPQLAEGASQLADGASQSATGAGDLATGLDEAAAEIPDYNKAQRDRIAETALAPVDAKGASDELFNSSGVPLFAGIALWAGALAAFLLLAPLWSRARDAARGVGAITLRSAVPAVLLGAVQGVLAGVILPIALGYDFGTAARFFGIAVLAGVAFSLVVQGLSALLGGLGRFIAFALLVVAFAAGIVSTTPGVLAAVSDASPLGAALGGFQSIATGGAAGGAALLLVLWGLGGLALTALAVARARRAH</sequence>
<dbReference type="PANTHER" id="PTHR43077">
    <property type="entry name" value="TRANSPORT PERMEASE YVFS-RELATED"/>
    <property type="match status" value="1"/>
</dbReference>
<feature type="transmembrane region" description="Helical" evidence="5">
    <location>
        <begin position="20"/>
        <end position="38"/>
    </location>
</feature>